<comment type="caution">
    <text evidence="2">The sequence shown here is derived from an EMBL/GenBank/DDBJ whole genome shotgun (WGS) entry which is preliminary data.</text>
</comment>
<protein>
    <recommendedName>
        <fullName evidence="4">Protein activator of alkane oxidation PraB</fullName>
    </recommendedName>
</protein>
<evidence type="ECO:0000313" key="2">
    <source>
        <dbReference type="EMBL" id="RUL80055.1"/>
    </source>
</evidence>
<reference evidence="2 3" key="1">
    <citation type="submission" date="2018-12" db="EMBL/GenBank/DDBJ databases">
        <title>Dyella dinghuensis sp. nov. DHOA06 and Dyella choica sp. nov. 4M-K27, isolated from forest soil.</title>
        <authorList>
            <person name="Qiu L.-H."/>
            <person name="Gao Z.-H."/>
        </authorList>
    </citation>
    <scope>NUCLEOTIDE SEQUENCE [LARGE SCALE GENOMIC DNA]</scope>
    <source>
        <strain evidence="2 3">4M-K27</strain>
    </source>
</reference>
<gene>
    <name evidence="2" type="ORF">EKH80_02380</name>
</gene>
<dbReference type="AlphaFoldDB" id="A0A432MBC7"/>
<dbReference type="Proteomes" id="UP000274358">
    <property type="component" value="Unassembled WGS sequence"/>
</dbReference>
<organism evidence="2 3">
    <name type="scientific">Dyella choica</name>
    <dbReference type="NCBI Taxonomy" id="1927959"/>
    <lineage>
        <taxon>Bacteria</taxon>
        <taxon>Pseudomonadati</taxon>
        <taxon>Pseudomonadota</taxon>
        <taxon>Gammaproteobacteria</taxon>
        <taxon>Lysobacterales</taxon>
        <taxon>Rhodanobacteraceae</taxon>
        <taxon>Dyella</taxon>
    </lineage>
</organism>
<keyword evidence="3" id="KW-1185">Reference proteome</keyword>
<proteinExistence type="predicted"/>
<feature type="signal peptide" evidence="1">
    <location>
        <begin position="1"/>
        <end position="27"/>
    </location>
</feature>
<dbReference type="OrthoDB" id="7190904at2"/>
<evidence type="ECO:0008006" key="4">
    <source>
        <dbReference type="Google" id="ProtNLM"/>
    </source>
</evidence>
<keyword evidence="1" id="KW-0732">Signal</keyword>
<dbReference type="EMBL" id="RYYV01000001">
    <property type="protein sequence ID" value="RUL80055.1"/>
    <property type="molecule type" value="Genomic_DNA"/>
</dbReference>
<accession>A0A432MBC7</accession>
<name>A0A432MBC7_9GAMM</name>
<sequence>MSLTLTKALVFGSMLAAGALSASSAFAYHANPVNTTFTATGPTSMTALGVPIPCTSTFVLVTDGSGNVRVTAASFSGSRVCSDLKAMNLPWTVSISSLTIATIQGVSVTTPFGMRCAGNVGATVDNSKSEITLNGSLGTCTVNGTLSVTPTFSISN</sequence>
<evidence type="ECO:0000256" key="1">
    <source>
        <dbReference type="SAM" id="SignalP"/>
    </source>
</evidence>
<evidence type="ECO:0000313" key="3">
    <source>
        <dbReference type="Proteomes" id="UP000274358"/>
    </source>
</evidence>
<feature type="chain" id="PRO_5019162187" description="Protein activator of alkane oxidation PraB" evidence="1">
    <location>
        <begin position="28"/>
        <end position="156"/>
    </location>
</feature>
<dbReference type="RefSeq" id="WP_126683105.1">
    <property type="nucleotide sequence ID" value="NZ_RYYV01000001.1"/>
</dbReference>